<dbReference type="EMBL" id="MU152517">
    <property type="protein sequence ID" value="KAF9440457.1"/>
    <property type="molecule type" value="Genomic_DNA"/>
</dbReference>
<dbReference type="Proteomes" id="UP000807342">
    <property type="component" value="Unassembled WGS sequence"/>
</dbReference>
<sequence>MYTATHSPAVTTYPPQFPPNPHQPLGLGASPLMAEVIQMPIPPTATVVPTNKPANPGLDDDPGPPDALISQPPLVKMASTTKNTYSHPVDNNPKPGHIPLRWGKKQCKCKAPAVVEQSCHSSHISKPPSKIITPTTHTGQELPKKTYVSDQWCWDAPTDAAPGTIPGMRKHLPPPTMNKNCPHKRKHQE</sequence>
<evidence type="ECO:0000256" key="1">
    <source>
        <dbReference type="SAM" id="MobiDB-lite"/>
    </source>
</evidence>
<feature type="region of interest" description="Disordered" evidence="1">
    <location>
        <begin position="159"/>
        <end position="189"/>
    </location>
</feature>
<name>A0A9P5WZ87_9AGAR</name>
<dbReference type="AlphaFoldDB" id="A0A9P5WZ87"/>
<accession>A0A9P5WZ87</accession>
<protein>
    <submittedName>
        <fullName evidence="2">Uncharacterized protein</fullName>
    </submittedName>
</protein>
<comment type="caution">
    <text evidence="2">The sequence shown here is derived from an EMBL/GenBank/DDBJ whole genome shotgun (WGS) entry which is preliminary data.</text>
</comment>
<reference evidence="2" key="1">
    <citation type="submission" date="2020-11" db="EMBL/GenBank/DDBJ databases">
        <authorList>
            <consortium name="DOE Joint Genome Institute"/>
            <person name="Ahrendt S."/>
            <person name="Riley R."/>
            <person name="Andreopoulos W."/>
            <person name="Labutti K."/>
            <person name="Pangilinan J."/>
            <person name="Ruiz-Duenas F.J."/>
            <person name="Barrasa J.M."/>
            <person name="Sanchez-Garcia M."/>
            <person name="Camarero S."/>
            <person name="Miyauchi S."/>
            <person name="Serrano A."/>
            <person name="Linde D."/>
            <person name="Babiker R."/>
            <person name="Drula E."/>
            <person name="Ayuso-Fernandez I."/>
            <person name="Pacheco R."/>
            <person name="Padilla G."/>
            <person name="Ferreira P."/>
            <person name="Barriuso J."/>
            <person name="Kellner H."/>
            <person name="Castanera R."/>
            <person name="Alfaro M."/>
            <person name="Ramirez L."/>
            <person name="Pisabarro A.G."/>
            <person name="Kuo A."/>
            <person name="Tritt A."/>
            <person name="Lipzen A."/>
            <person name="He G."/>
            <person name="Yan M."/>
            <person name="Ng V."/>
            <person name="Cullen D."/>
            <person name="Martin F."/>
            <person name="Rosso M.-N."/>
            <person name="Henrissat B."/>
            <person name="Hibbett D."/>
            <person name="Martinez A.T."/>
            <person name="Grigoriev I.V."/>
        </authorList>
    </citation>
    <scope>NUCLEOTIDE SEQUENCE</scope>
    <source>
        <strain evidence="2">MF-IS2</strain>
    </source>
</reference>
<evidence type="ECO:0000313" key="2">
    <source>
        <dbReference type="EMBL" id="KAF9440457.1"/>
    </source>
</evidence>
<proteinExistence type="predicted"/>
<organism evidence="2 3">
    <name type="scientific">Macrolepiota fuliginosa MF-IS2</name>
    <dbReference type="NCBI Taxonomy" id="1400762"/>
    <lineage>
        <taxon>Eukaryota</taxon>
        <taxon>Fungi</taxon>
        <taxon>Dikarya</taxon>
        <taxon>Basidiomycota</taxon>
        <taxon>Agaricomycotina</taxon>
        <taxon>Agaricomycetes</taxon>
        <taxon>Agaricomycetidae</taxon>
        <taxon>Agaricales</taxon>
        <taxon>Agaricineae</taxon>
        <taxon>Agaricaceae</taxon>
        <taxon>Macrolepiota</taxon>
    </lineage>
</organism>
<keyword evidence="3" id="KW-1185">Reference proteome</keyword>
<evidence type="ECO:0000313" key="3">
    <source>
        <dbReference type="Proteomes" id="UP000807342"/>
    </source>
</evidence>
<gene>
    <name evidence="2" type="ORF">P691DRAFT_767747</name>
</gene>